<organism evidence="3 4">
    <name type="scientific">Kordia antarctica</name>
    <dbReference type="NCBI Taxonomy" id="1218801"/>
    <lineage>
        <taxon>Bacteria</taxon>
        <taxon>Pseudomonadati</taxon>
        <taxon>Bacteroidota</taxon>
        <taxon>Flavobacteriia</taxon>
        <taxon>Flavobacteriales</taxon>
        <taxon>Flavobacteriaceae</taxon>
        <taxon>Kordia</taxon>
    </lineage>
</organism>
<dbReference type="OrthoDB" id="676537at2"/>
<dbReference type="Proteomes" id="UP000464657">
    <property type="component" value="Chromosome"/>
</dbReference>
<gene>
    <name evidence="3" type="ORF">IMCC3317_16900</name>
</gene>
<dbReference type="EMBL" id="CP019288">
    <property type="protein sequence ID" value="QHI36328.1"/>
    <property type="molecule type" value="Genomic_DNA"/>
</dbReference>
<evidence type="ECO:0000256" key="1">
    <source>
        <dbReference type="SAM" id="SignalP"/>
    </source>
</evidence>
<feature type="chain" id="PRO_5029534614" description="DUF4412 domain-containing protein" evidence="1">
    <location>
        <begin position="19"/>
        <end position="217"/>
    </location>
</feature>
<evidence type="ECO:0000259" key="2">
    <source>
        <dbReference type="Pfam" id="PF14371"/>
    </source>
</evidence>
<evidence type="ECO:0000313" key="3">
    <source>
        <dbReference type="EMBL" id="QHI36328.1"/>
    </source>
</evidence>
<dbReference type="InterPro" id="IPR025524">
    <property type="entry name" value="DUF4412"/>
</dbReference>
<accession>A0A7L4ZHX0</accession>
<dbReference type="AlphaFoldDB" id="A0A7L4ZHX0"/>
<sequence length="217" mass="24570">MKKIVLFLTLAFSVMAFAQEKITEGKITSKQTMTTDNEQMQAQLEMMGKMETITFFNGKSSRSELTNPMSGDITTIINADKNEMLMLMDNPALGKMYTLQKNLVNEEDLKNITVVEGDKTKTVLGYECKQYKVTINKDGVKMEMEIYTTEAIPVVSQQATALGDKMKGFPLYTIIKMNQMGMDMLITTEVTKIEKEKVSKDLFDTTPPEGYKNMKEQ</sequence>
<feature type="signal peptide" evidence="1">
    <location>
        <begin position="1"/>
        <end position="18"/>
    </location>
</feature>
<dbReference type="Pfam" id="PF14371">
    <property type="entry name" value="DUF4412"/>
    <property type="match status" value="1"/>
</dbReference>
<reference evidence="3 4" key="1">
    <citation type="journal article" date="2013" name="Int. J. Syst. Evol. Microbiol.">
        <title>Kordia antarctica sp. nov., isolated from Antarctic seawater.</title>
        <authorList>
            <person name="Baek K."/>
            <person name="Choi A."/>
            <person name="Kang I."/>
            <person name="Lee K."/>
            <person name="Cho J.C."/>
        </authorList>
    </citation>
    <scope>NUCLEOTIDE SEQUENCE [LARGE SCALE GENOMIC DNA]</scope>
    <source>
        <strain evidence="3 4">IMCC3317</strain>
    </source>
</reference>
<proteinExistence type="predicted"/>
<name>A0A7L4ZHX0_9FLAO</name>
<evidence type="ECO:0000313" key="4">
    <source>
        <dbReference type="Proteomes" id="UP000464657"/>
    </source>
</evidence>
<protein>
    <recommendedName>
        <fullName evidence="2">DUF4412 domain-containing protein</fullName>
    </recommendedName>
</protein>
<dbReference type="KEGG" id="kan:IMCC3317_16900"/>
<dbReference type="RefSeq" id="WP_160129043.1">
    <property type="nucleotide sequence ID" value="NZ_CP019288.1"/>
</dbReference>
<feature type="domain" description="DUF4412" evidence="2">
    <location>
        <begin position="40"/>
        <end position="211"/>
    </location>
</feature>
<keyword evidence="1" id="KW-0732">Signal</keyword>
<keyword evidence="4" id="KW-1185">Reference proteome</keyword>